<dbReference type="Proteomes" id="UP000887159">
    <property type="component" value="Unassembled WGS sequence"/>
</dbReference>
<dbReference type="InterPro" id="IPR051320">
    <property type="entry name" value="Viral_Replic_Matur_Polypro"/>
</dbReference>
<dbReference type="PROSITE" id="PS50175">
    <property type="entry name" value="ASP_PROT_RETROV"/>
    <property type="match status" value="1"/>
</dbReference>
<feature type="compositionally biased region" description="Basic and acidic residues" evidence="1">
    <location>
        <begin position="278"/>
        <end position="290"/>
    </location>
</feature>
<comment type="caution">
    <text evidence="3">The sequence shown here is derived from an EMBL/GenBank/DDBJ whole genome shotgun (WGS) entry which is preliminary data.</text>
</comment>
<evidence type="ECO:0000259" key="2">
    <source>
        <dbReference type="PROSITE" id="PS50175"/>
    </source>
</evidence>
<dbReference type="PANTHER" id="PTHR33064">
    <property type="entry name" value="POL PROTEIN"/>
    <property type="match status" value="1"/>
</dbReference>
<dbReference type="EMBL" id="BMAU01021259">
    <property type="protein sequence ID" value="GFY06436.1"/>
    <property type="molecule type" value="Genomic_DNA"/>
</dbReference>
<gene>
    <name evidence="3" type="primary">Tf2-8</name>
    <name evidence="3" type="ORF">TNCV_3652231</name>
</gene>
<dbReference type="Pfam" id="PF23055">
    <property type="entry name" value="DUF7041"/>
    <property type="match status" value="1"/>
</dbReference>
<evidence type="ECO:0000313" key="3">
    <source>
        <dbReference type="EMBL" id="GFY06436.1"/>
    </source>
</evidence>
<proteinExistence type="predicted"/>
<dbReference type="AlphaFoldDB" id="A0A8X6S661"/>
<reference evidence="3" key="1">
    <citation type="submission" date="2020-08" db="EMBL/GenBank/DDBJ databases">
        <title>Multicomponent nature underlies the extraordinary mechanical properties of spider dragline silk.</title>
        <authorList>
            <person name="Kono N."/>
            <person name="Nakamura H."/>
            <person name="Mori M."/>
            <person name="Yoshida Y."/>
            <person name="Ohtoshi R."/>
            <person name="Malay A.D."/>
            <person name="Moran D.A.P."/>
            <person name="Tomita M."/>
            <person name="Numata K."/>
            <person name="Arakawa K."/>
        </authorList>
    </citation>
    <scope>NUCLEOTIDE SEQUENCE</scope>
</reference>
<organism evidence="3 4">
    <name type="scientific">Trichonephila clavipes</name>
    <name type="common">Golden silk orbweaver</name>
    <name type="synonym">Nephila clavipes</name>
    <dbReference type="NCBI Taxonomy" id="2585209"/>
    <lineage>
        <taxon>Eukaryota</taxon>
        <taxon>Metazoa</taxon>
        <taxon>Ecdysozoa</taxon>
        <taxon>Arthropoda</taxon>
        <taxon>Chelicerata</taxon>
        <taxon>Arachnida</taxon>
        <taxon>Araneae</taxon>
        <taxon>Araneomorphae</taxon>
        <taxon>Entelegynae</taxon>
        <taxon>Araneoidea</taxon>
        <taxon>Nephilidae</taxon>
        <taxon>Trichonephila</taxon>
    </lineage>
</organism>
<dbReference type="InterPro" id="IPR000477">
    <property type="entry name" value="RT_dom"/>
</dbReference>
<keyword evidence="4" id="KW-1185">Reference proteome</keyword>
<feature type="region of interest" description="Disordered" evidence="1">
    <location>
        <begin position="278"/>
        <end position="311"/>
    </location>
</feature>
<protein>
    <submittedName>
        <fullName evidence="3">Transposon Tf2-8 polyprotein</fullName>
    </submittedName>
</protein>
<feature type="domain" description="Peptidase A2" evidence="2">
    <location>
        <begin position="319"/>
        <end position="333"/>
    </location>
</feature>
<dbReference type="InterPro" id="IPR043502">
    <property type="entry name" value="DNA/RNA_pol_sf"/>
</dbReference>
<dbReference type="Gene3D" id="3.30.70.270">
    <property type="match status" value="2"/>
</dbReference>
<accession>A0A8X6S661</accession>
<dbReference type="PROSITE" id="PS00141">
    <property type="entry name" value="ASP_PROTEASE"/>
    <property type="match status" value="1"/>
</dbReference>
<dbReference type="InterPro" id="IPR001995">
    <property type="entry name" value="Peptidase_A2_cat"/>
</dbReference>
<dbReference type="GO" id="GO:0071897">
    <property type="term" value="P:DNA biosynthetic process"/>
    <property type="evidence" value="ECO:0007669"/>
    <property type="project" value="UniProtKB-ARBA"/>
</dbReference>
<dbReference type="GO" id="GO:0006508">
    <property type="term" value="P:proteolysis"/>
    <property type="evidence" value="ECO:0007669"/>
    <property type="project" value="InterPro"/>
</dbReference>
<dbReference type="Pfam" id="PF00078">
    <property type="entry name" value="RVT_1"/>
    <property type="match status" value="1"/>
</dbReference>
<dbReference type="PANTHER" id="PTHR33064:SF37">
    <property type="entry name" value="RIBONUCLEASE H"/>
    <property type="match status" value="1"/>
</dbReference>
<evidence type="ECO:0000313" key="4">
    <source>
        <dbReference type="Proteomes" id="UP000887159"/>
    </source>
</evidence>
<dbReference type="GO" id="GO:0004190">
    <property type="term" value="F:aspartic-type endopeptidase activity"/>
    <property type="evidence" value="ECO:0007669"/>
    <property type="project" value="InterPro"/>
</dbReference>
<sequence length="532" mass="60478">MERKGQNDPEKKTFFRRKLRESCVNLTSELVLLASCAYADKTKSENKKDEYGIGYPVAHFITNKLDAVTMYCLFDSSKERVPNLNINCVMTDDDKTPGPAFKKSIWGRIITDTPTSVYPPTYYKHHNIGLRIPDGDIYIKSTNSWFVKSQTNRDVLYEEATAIVRDLIITPDETDPYGAIKTQLMQRICESSQQEIRKLLNGEELEDRKPSELLRTMNRLQTILASITPITVEKAAEDSDRILEVSTPNVSLSSNTIASSSENRTLQEIEILNKMIDDLTMRQRTPERRNNSRPSNRSRNRSFSRSGEFPHIKDKSSNITFLIDTGSDVSVLPASISEKRKGNSIQQLSAANTSPINVYVHSIKLISGESIFHDVLREFPQIVKLPSFSQEVKHNVKHFIETSGPPVVLAFIDGILVASSSEAEHIQHLWLLFQRLDQYGLSINPSKCTFGVSTLNFLGFQVCSSGIKPLEDRVESILKFPLPTTTTQLRRFLGMMNYYKRLIRQAAHILAPLVNFLKGIRNKRRPKRSFKN</sequence>
<evidence type="ECO:0000256" key="1">
    <source>
        <dbReference type="SAM" id="MobiDB-lite"/>
    </source>
</evidence>
<dbReference type="InterPro" id="IPR001969">
    <property type="entry name" value="Aspartic_peptidase_AS"/>
</dbReference>
<name>A0A8X6S661_TRICX</name>
<dbReference type="InterPro" id="IPR055469">
    <property type="entry name" value="DUF7041"/>
</dbReference>
<dbReference type="SUPFAM" id="SSF56672">
    <property type="entry name" value="DNA/RNA polymerases"/>
    <property type="match status" value="1"/>
</dbReference>
<dbReference type="InterPro" id="IPR043128">
    <property type="entry name" value="Rev_trsase/Diguanyl_cyclase"/>
</dbReference>